<dbReference type="RefSeq" id="WP_037193671.1">
    <property type="nucleotide sequence ID" value="NZ_FMAF01000001.1"/>
</dbReference>
<evidence type="ECO:0000313" key="2">
    <source>
        <dbReference type="Proteomes" id="UP000199205"/>
    </source>
</evidence>
<dbReference type="InterPro" id="IPR009962">
    <property type="entry name" value="DUF1488"/>
</dbReference>
<dbReference type="AlphaFoldDB" id="A0A1C3U157"/>
<evidence type="ECO:0008006" key="3">
    <source>
        <dbReference type="Google" id="ProtNLM"/>
    </source>
</evidence>
<name>A0A1C3U157_9HYPH</name>
<dbReference type="Proteomes" id="UP000199205">
    <property type="component" value="Unassembled WGS sequence"/>
</dbReference>
<protein>
    <recommendedName>
        <fullName evidence="3">DUF1488 domain-containing protein</fullName>
    </recommendedName>
</protein>
<accession>A0A1C3U157</accession>
<dbReference type="Pfam" id="PF07369">
    <property type="entry name" value="DUF1488"/>
    <property type="match status" value="1"/>
</dbReference>
<gene>
    <name evidence="1" type="ORF">GA0061101_101323</name>
</gene>
<organism evidence="1 2">
    <name type="scientific">Rhizobium lusitanum</name>
    <dbReference type="NCBI Taxonomy" id="293958"/>
    <lineage>
        <taxon>Bacteria</taxon>
        <taxon>Pseudomonadati</taxon>
        <taxon>Pseudomonadota</taxon>
        <taxon>Alphaproteobacteria</taxon>
        <taxon>Hyphomicrobiales</taxon>
        <taxon>Rhizobiaceae</taxon>
        <taxon>Rhizobium/Agrobacterium group</taxon>
        <taxon>Rhizobium</taxon>
    </lineage>
</organism>
<dbReference type="EMBL" id="FMAF01000001">
    <property type="protein sequence ID" value="SCB09179.1"/>
    <property type="molecule type" value="Genomic_DNA"/>
</dbReference>
<proteinExistence type="predicted"/>
<dbReference type="OrthoDB" id="7360668at2"/>
<sequence length="83" mass="9302">MSLSFPNRSRSYDASARRIRFTGHDGMFEVPFLVEADVFPGASTEAGYLAAFDAGRDAIQKVATKAYGYARRRLYILTANDFR</sequence>
<evidence type="ECO:0000313" key="1">
    <source>
        <dbReference type="EMBL" id="SCB09179.1"/>
    </source>
</evidence>
<reference evidence="1 2" key="1">
    <citation type="submission" date="2016-08" db="EMBL/GenBank/DDBJ databases">
        <authorList>
            <person name="Seilhamer J.J."/>
        </authorList>
    </citation>
    <scope>NUCLEOTIDE SEQUENCE [LARGE SCALE GENOMIC DNA]</scope>
    <source>
        <strain evidence="1 2">P1-7</strain>
    </source>
</reference>